<dbReference type="EMBL" id="BARV01001588">
    <property type="protein sequence ID" value="GAH97957.1"/>
    <property type="molecule type" value="Genomic_DNA"/>
</dbReference>
<gene>
    <name evidence="1" type="ORF">S06H3_04505</name>
</gene>
<organism evidence="1">
    <name type="scientific">marine sediment metagenome</name>
    <dbReference type="NCBI Taxonomy" id="412755"/>
    <lineage>
        <taxon>unclassified sequences</taxon>
        <taxon>metagenomes</taxon>
        <taxon>ecological metagenomes</taxon>
    </lineage>
</organism>
<name>X1JV62_9ZZZZ</name>
<accession>X1JV62</accession>
<comment type="caution">
    <text evidence="1">The sequence shown here is derived from an EMBL/GenBank/DDBJ whole genome shotgun (WGS) entry which is preliminary data.</text>
</comment>
<reference evidence="1" key="1">
    <citation type="journal article" date="2014" name="Front. Microbiol.">
        <title>High frequency of phylogenetically diverse reductive dehalogenase-homologous genes in deep subseafloor sedimentary metagenomes.</title>
        <authorList>
            <person name="Kawai M."/>
            <person name="Futagami T."/>
            <person name="Toyoda A."/>
            <person name="Takaki Y."/>
            <person name="Nishi S."/>
            <person name="Hori S."/>
            <person name="Arai W."/>
            <person name="Tsubouchi T."/>
            <person name="Morono Y."/>
            <person name="Uchiyama I."/>
            <person name="Ito T."/>
            <person name="Fujiyama A."/>
            <person name="Inagaki F."/>
            <person name="Takami H."/>
        </authorList>
    </citation>
    <scope>NUCLEOTIDE SEQUENCE</scope>
    <source>
        <strain evidence="1">Expedition CK06-06</strain>
    </source>
</reference>
<evidence type="ECO:0000313" key="1">
    <source>
        <dbReference type="EMBL" id="GAH97957.1"/>
    </source>
</evidence>
<protein>
    <submittedName>
        <fullName evidence="1">Uncharacterized protein</fullName>
    </submittedName>
</protein>
<dbReference type="AlphaFoldDB" id="X1JV62"/>
<sequence>MELARYANVHTQKPLIDDELRFIAHYPEQARQILTVTPPNLDDLD</sequence>
<proteinExistence type="predicted"/>